<name>A0A916Y9I1_9MICO</name>
<evidence type="ECO:0000313" key="10">
    <source>
        <dbReference type="EMBL" id="GGD35615.1"/>
    </source>
</evidence>
<dbReference type="RefSeq" id="WP_188711682.1">
    <property type="nucleotide sequence ID" value="NZ_BMHO01000001.1"/>
</dbReference>
<feature type="transmembrane region" description="Helical" evidence="7">
    <location>
        <begin position="99"/>
        <end position="121"/>
    </location>
</feature>
<dbReference type="CDD" id="cd06261">
    <property type="entry name" value="TM_PBP2"/>
    <property type="match status" value="1"/>
</dbReference>
<evidence type="ECO:0000256" key="8">
    <source>
        <dbReference type="SAM" id="MobiDB-lite"/>
    </source>
</evidence>
<dbReference type="PANTHER" id="PTHR30193:SF37">
    <property type="entry name" value="INNER MEMBRANE ABC TRANSPORTER PERMEASE PROTEIN YCJO"/>
    <property type="match status" value="1"/>
</dbReference>
<comment type="subcellular location">
    <subcellularLocation>
        <location evidence="1 7">Cell membrane</location>
        <topology evidence="1 7">Multi-pass membrane protein</topology>
    </subcellularLocation>
</comment>
<evidence type="ECO:0000256" key="7">
    <source>
        <dbReference type="RuleBase" id="RU363032"/>
    </source>
</evidence>
<dbReference type="InterPro" id="IPR035277">
    <property type="entry name" value="MalF_N"/>
</dbReference>
<feature type="transmembrane region" description="Helical" evidence="7">
    <location>
        <begin position="141"/>
        <end position="159"/>
    </location>
</feature>
<evidence type="ECO:0000256" key="1">
    <source>
        <dbReference type="ARBA" id="ARBA00004651"/>
    </source>
</evidence>
<dbReference type="PROSITE" id="PS50928">
    <property type="entry name" value="ABC_TM1"/>
    <property type="match status" value="1"/>
</dbReference>
<accession>A0A916Y9I1</accession>
<evidence type="ECO:0000313" key="11">
    <source>
        <dbReference type="Proteomes" id="UP000633205"/>
    </source>
</evidence>
<dbReference type="Pfam" id="PF00528">
    <property type="entry name" value="BPD_transp_1"/>
    <property type="match status" value="1"/>
</dbReference>
<dbReference type="EMBL" id="BMHO01000001">
    <property type="protein sequence ID" value="GGD35615.1"/>
    <property type="molecule type" value="Genomic_DNA"/>
</dbReference>
<proteinExistence type="inferred from homology"/>
<dbReference type="Gene3D" id="1.20.58.370">
    <property type="entry name" value="MalF N-terminal region-like"/>
    <property type="match status" value="1"/>
</dbReference>
<dbReference type="Proteomes" id="UP000633205">
    <property type="component" value="Unassembled WGS sequence"/>
</dbReference>
<sequence>MTLIESRADATRPAVAPPTGRRRGRGDSLVPFLSGRSYWWYLLPGFALLTLIILVPLVWNIYLSFTDYRGIIAPQWSGLDNWVTLFHDERFWLSFRNSVAMILAMVIAPTVIGLLVAAALFDVIGRKFGAKLAAFLRATYYLPQILPSVIAAIVIGWILRPENGALNTILQAVGLGQFASNWLGAPDTALVSLMVVLVWIQVGYPVVIFMAALERVDPELYEAAEIDGAGWLRRFAAITMPMIRPEMFVVALTCTIAALKVFGPVYALTGGGPNFATIVPSYYSYSQFFQNQQVGYGATIATALTVVIMLVSIVFVWAQNRAERKERER</sequence>
<feature type="region of interest" description="Disordered" evidence="8">
    <location>
        <begin position="1"/>
        <end position="24"/>
    </location>
</feature>
<protein>
    <submittedName>
        <fullName evidence="10">ABC transporter permease</fullName>
    </submittedName>
</protein>
<keyword evidence="4 7" id="KW-0812">Transmembrane</keyword>
<dbReference type="AlphaFoldDB" id="A0A916Y9I1"/>
<reference evidence="10" key="2">
    <citation type="submission" date="2020-09" db="EMBL/GenBank/DDBJ databases">
        <authorList>
            <person name="Sun Q."/>
            <person name="Zhou Y."/>
        </authorList>
    </citation>
    <scope>NUCLEOTIDE SEQUENCE</scope>
    <source>
        <strain evidence="10">CGMCC 1.15152</strain>
    </source>
</reference>
<evidence type="ECO:0000256" key="4">
    <source>
        <dbReference type="ARBA" id="ARBA00022692"/>
    </source>
</evidence>
<dbReference type="GO" id="GO:0055085">
    <property type="term" value="P:transmembrane transport"/>
    <property type="evidence" value="ECO:0007669"/>
    <property type="project" value="InterPro"/>
</dbReference>
<feature type="transmembrane region" description="Helical" evidence="7">
    <location>
        <begin position="189"/>
        <end position="213"/>
    </location>
</feature>
<evidence type="ECO:0000256" key="3">
    <source>
        <dbReference type="ARBA" id="ARBA00022475"/>
    </source>
</evidence>
<keyword evidence="6 7" id="KW-0472">Membrane</keyword>
<feature type="transmembrane region" description="Helical" evidence="7">
    <location>
        <begin position="294"/>
        <end position="318"/>
    </location>
</feature>
<dbReference type="PANTHER" id="PTHR30193">
    <property type="entry name" value="ABC TRANSPORTER PERMEASE PROTEIN"/>
    <property type="match status" value="1"/>
</dbReference>
<keyword evidence="5 7" id="KW-1133">Transmembrane helix</keyword>
<feature type="transmembrane region" description="Helical" evidence="7">
    <location>
        <begin position="247"/>
        <end position="267"/>
    </location>
</feature>
<evidence type="ECO:0000256" key="5">
    <source>
        <dbReference type="ARBA" id="ARBA00022989"/>
    </source>
</evidence>
<keyword evidence="11" id="KW-1185">Reference proteome</keyword>
<keyword evidence="2 7" id="KW-0813">Transport</keyword>
<comment type="caution">
    <text evidence="10">The sequence shown here is derived from an EMBL/GenBank/DDBJ whole genome shotgun (WGS) entry which is preliminary data.</text>
</comment>
<dbReference type="InterPro" id="IPR035906">
    <property type="entry name" value="MetI-like_sf"/>
</dbReference>
<evidence type="ECO:0000256" key="2">
    <source>
        <dbReference type="ARBA" id="ARBA00022448"/>
    </source>
</evidence>
<feature type="compositionally biased region" description="Basic and acidic residues" evidence="8">
    <location>
        <begin position="1"/>
        <end position="10"/>
    </location>
</feature>
<dbReference type="GO" id="GO:0005886">
    <property type="term" value="C:plasma membrane"/>
    <property type="evidence" value="ECO:0007669"/>
    <property type="project" value="UniProtKB-SubCell"/>
</dbReference>
<dbReference type="InterPro" id="IPR051393">
    <property type="entry name" value="ABC_transporter_permease"/>
</dbReference>
<dbReference type="SUPFAM" id="SSF160964">
    <property type="entry name" value="MalF N-terminal region-like"/>
    <property type="match status" value="1"/>
</dbReference>
<evidence type="ECO:0000256" key="6">
    <source>
        <dbReference type="ARBA" id="ARBA00023136"/>
    </source>
</evidence>
<dbReference type="SUPFAM" id="SSF161098">
    <property type="entry name" value="MetI-like"/>
    <property type="match status" value="1"/>
</dbReference>
<dbReference type="Gene3D" id="1.10.3720.10">
    <property type="entry name" value="MetI-like"/>
    <property type="match status" value="1"/>
</dbReference>
<feature type="domain" description="ABC transmembrane type-1" evidence="9">
    <location>
        <begin position="95"/>
        <end position="317"/>
    </location>
</feature>
<dbReference type="InterPro" id="IPR000515">
    <property type="entry name" value="MetI-like"/>
</dbReference>
<gene>
    <name evidence="10" type="ORF">GCM10010915_15250</name>
</gene>
<feature type="transmembrane region" description="Helical" evidence="7">
    <location>
        <begin position="38"/>
        <end position="59"/>
    </location>
</feature>
<comment type="similarity">
    <text evidence="7">Belongs to the binding-protein-dependent transport system permease family.</text>
</comment>
<organism evidence="10 11">
    <name type="scientific">Microbacterium faecale</name>
    <dbReference type="NCBI Taxonomy" id="1804630"/>
    <lineage>
        <taxon>Bacteria</taxon>
        <taxon>Bacillati</taxon>
        <taxon>Actinomycetota</taxon>
        <taxon>Actinomycetes</taxon>
        <taxon>Micrococcales</taxon>
        <taxon>Microbacteriaceae</taxon>
        <taxon>Microbacterium</taxon>
    </lineage>
</organism>
<keyword evidence="3" id="KW-1003">Cell membrane</keyword>
<evidence type="ECO:0000259" key="9">
    <source>
        <dbReference type="PROSITE" id="PS50928"/>
    </source>
</evidence>
<reference evidence="10" key="1">
    <citation type="journal article" date="2014" name="Int. J. Syst. Evol. Microbiol.">
        <title>Complete genome sequence of Corynebacterium casei LMG S-19264T (=DSM 44701T), isolated from a smear-ripened cheese.</title>
        <authorList>
            <consortium name="US DOE Joint Genome Institute (JGI-PGF)"/>
            <person name="Walter F."/>
            <person name="Albersmeier A."/>
            <person name="Kalinowski J."/>
            <person name="Ruckert C."/>
        </authorList>
    </citation>
    <scope>NUCLEOTIDE SEQUENCE</scope>
    <source>
        <strain evidence="10">CGMCC 1.15152</strain>
    </source>
</reference>